<dbReference type="Proteomes" id="UP001059985">
    <property type="component" value="Chromosome"/>
</dbReference>
<accession>A0A9Q9BTU5</accession>
<organism evidence="1 3">
    <name type="scientific">Neoehrlichia mikurensis</name>
    <dbReference type="NCBI Taxonomy" id="89586"/>
    <lineage>
        <taxon>Bacteria</taxon>
        <taxon>Pseudomonadati</taxon>
        <taxon>Pseudomonadota</taxon>
        <taxon>Alphaproteobacteria</taxon>
        <taxon>Rickettsiales</taxon>
        <taxon>Anaplasmataceae</taxon>
        <taxon>Candidatus Neoehrlichia</taxon>
    </lineage>
</organism>
<evidence type="ECO:0000313" key="2">
    <source>
        <dbReference type="EMBL" id="UTO56788.1"/>
    </source>
</evidence>
<evidence type="ECO:0000313" key="3">
    <source>
        <dbReference type="Proteomes" id="UP001059822"/>
    </source>
</evidence>
<keyword evidence="4" id="KW-1185">Reference proteome</keyword>
<dbReference type="Pfam" id="PF10737">
    <property type="entry name" value="GerPC"/>
    <property type="match status" value="1"/>
</dbReference>
<gene>
    <name evidence="2" type="ORF">LUA81_02295</name>
    <name evidence="1" type="ORF">LUA82_02315</name>
</gene>
<name>A0A9Q9BTU5_9RICK</name>
<evidence type="ECO:0000313" key="4">
    <source>
        <dbReference type="Proteomes" id="UP001059985"/>
    </source>
</evidence>
<reference evidence="1" key="1">
    <citation type="journal article" date="2022" name="Microorganisms">
        <title>Assembly and Comparison of Ca. Neoehrlichia mikurensis Genomes.</title>
        <authorList>
            <person name="Azagi T."/>
            <person name="Dirks R.P."/>
            <person name="Yebra-Pimentel E.S."/>
            <person name="Schaap P.J."/>
            <person name="Koehorst J.J."/>
            <person name="Esser H.J."/>
            <person name="Sprong H."/>
        </authorList>
    </citation>
    <scope>NUCLEOTIDE SEQUENCE</scope>
    <source>
        <strain evidence="2">18-2804</strain>
        <strain evidence="1">18-2837</strain>
    </source>
</reference>
<protein>
    <submittedName>
        <fullName evidence="1">Uncharacterized protein</fullName>
    </submittedName>
</protein>
<dbReference type="Proteomes" id="UP001059822">
    <property type="component" value="Chromosome"/>
</dbReference>
<evidence type="ECO:0000313" key="1">
    <source>
        <dbReference type="EMBL" id="UTO55872.1"/>
    </source>
</evidence>
<dbReference type="EMBL" id="CP089286">
    <property type="protein sequence ID" value="UTO55872.1"/>
    <property type="molecule type" value="Genomic_DNA"/>
</dbReference>
<dbReference type="InterPro" id="IPR019673">
    <property type="entry name" value="Spore_germination_GerPC"/>
</dbReference>
<proteinExistence type="predicted"/>
<dbReference type="RefSeq" id="WP_218194380.1">
    <property type="nucleotide sequence ID" value="NZ_CP054597.1"/>
</dbReference>
<dbReference type="AlphaFoldDB" id="A0A9Q9BTU5"/>
<dbReference type="EMBL" id="CP089285">
    <property type="protein sequence ID" value="UTO56788.1"/>
    <property type="molecule type" value="Genomic_DNA"/>
</dbReference>
<sequence length="102" mass="11785">MYSKPSHTLNKIEPQSNQFLDQDIENIIKCIESEYGDVIDSSMRNLMKSEIQKAIPELNQMLLPLINIASQEKKLPENLQEDLTKKFMKIMLPHIQKIISAS</sequence>